<comment type="caution">
    <text evidence="2">The sequence shown here is derived from an EMBL/GenBank/DDBJ whole genome shotgun (WGS) entry which is preliminary data.</text>
</comment>
<evidence type="ECO:0000313" key="2">
    <source>
        <dbReference type="EMBL" id="HIT85432.1"/>
    </source>
</evidence>
<reference evidence="2" key="1">
    <citation type="submission" date="2020-10" db="EMBL/GenBank/DDBJ databases">
        <authorList>
            <person name="Gilroy R."/>
        </authorList>
    </citation>
    <scope>NUCLEOTIDE SEQUENCE</scope>
    <source>
        <strain evidence="2">CHK181-108</strain>
    </source>
</reference>
<organism evidence="2 3">
    <name type="scientific">Candidatus Ornithomonoglobus intestinigallinarum</name>
    <dbReference type="NCBI Taxonomy" id="2840894"/>
    <lineage>
        <taxon>Bacteria</taxon>
        <taxon>Bacillati</taxon>
        <taxon>Bacillota</taxon>
        <taxon>Clostridia</taxon>
        <taxon>Candidatus Ornithomonoglobus</taxon>
    </lineage>
</organism>
<gene>
    <name evidence="2" type="ORF">IAA60_05950</name>
</gene>
<reference evidence="2" key="2">
    <citation type="journal article" date="2021" name="PeerJ">
        <title>Extensive microbial diversity within the chicken gut microbiome revealed by metagenomics and culture.</title>
        <authorList>
            <person name="Gilroy R."/>
            <person name="Ravi A."/>
            <person name="Getino M."/>
            <person name="Pursley I."/>
            <person name="Horton D.L."/>
            <person name="Alikhan N.F."/>
            <person name="Baker D."/>
            <person name="Gharbi K."/>
            <person name="Hall N."/>
            <person name="Watson M."/>
            <person name="Adriaenssens E.M."/>
            <person name="Foster-Nyarko E."/>
            <person name="Jarju S."/>
            <person name="Secka A."/>
            <person name="Antonio M."/>
            <person name="Oren A."/>
            <person name="Chaudhuri R.R."/>
            <person name="La Ragione R."/>
            <person name="Hildebrand F."/>
            <person name="Pallen M.J."/>
        </authorList>
    </citation>
    <scope>NUCLEOTIDE SEQUENCE</scope>
    <source>
        <strain evidence="2">CHK181-108</strain>
    </source>
</reference>
<feature type="domain" description="PPM-type phosphatase" evidence="1">
    <location>
        <begin position="1"/>
        <end position="235"/>
    </location>
</feature>
<dbReference type="InterPro" id="IPR036457">
    <property type="entry name" value="PPM-type-like_dom_sf"/>
</dbReference>
<dbReference type="Pfam" id="PF13672">
    <property type="entry name" value="PP2C_2"/>
    <property type="match status" value="1"/>
</dbReference>
<dbReference type="Gene3D" id="3.60.40.10">
    <property type="entry name" value="PPM-type phosphatase domain"/>
    <property type="match status" value="1"/>
</dbReference>
<proteinExistence type="predicted"/>
<dbReference type="EMBL" id="DVLU01000059">
    <property type="protein sequence ID" value="HIT85432.1"/>
    <property type="molecule type" value="Genomic_DNA"/>
</dbReference>
<evidence type="ECO:0000313" key="3">
    <source>
        <dbReference type="Proteomes" id="UP000824165"/>
    </source>
</evidence>
<protein>
    <submittedName>
        <fullName evidence="2">Protein phosphatase 2C domain-containing protein</fullName>
    </submittedName>
</protein>
<sequence length="235" mass="25379">MRFTSICCKGGGDEVTDSIKKLCRSGIYCFAAADGEGAFAQAGAELAASAIISEFERAPEVSEERASHCLWEASEAFKRKAGEDTLLSGVTVSAAVLITDGETAVCSHIGNARVYKFSKGLLEFITNDHTEAMEKYLAGELKFENIRESASSPLTRVISADSEAEPETDEIFRLGSKSSFIICTDGFWRYVEEPFMERSLKKAQSSKQWLAAMLSELEKNAPAGCGSITAAAIIL</sequence>
<dbReference type="AlphaFoldDB" id="A0A9D1H2J6"/>
<evidence type="ECO:0000259" key="1">
    <source>
        <dbReference type="PROSITE" id="PS51746"/>
    </source>
</evidence>
<dbReference type="PROSITE" id="PS51746">
    <property type="entry name" value="PPM_2"/>
    <property type="match status" value="1"/>
</dbReference>
<name>A0A9D1H2J6_9FIRM</name>
<dbReference type="Proteomes" id="UP000824165">
    <property type="component" value="Unassembled WGS sequence"/>
</dbReference>
<dbReference type="SUPFAM" id="SSF81606">
    <property type="entry name" value="PP2C-like"/>
    <property type="match status" value="1"/>
</dbReference>
<dbReference type="InterPro" id="IPR001932">
    <property type="entry name" value="PPM-type_phosphatase-like_dom"/>
</dbReference>
<accession>A0A9D1H2J6</accession>